<dbReference type="EMBL" id="QNVT01000002">
    <property type="protein sequence ID" value="REC63994.1"/>
    <property type="molecule type" value="Genomic_DNA"/>
</dbReference>
<dbReference type="AlphaFoldDB" id="A0A3D9CE30"/>
<keyword evidence="1" id="KW-0732">Signal</keyword>
<organism evidence="3 4">
    <name type="scientific">Chryseobacterium pennae</name>
    <dbReference type="NCBI Taxonomy" id="2258962"/>
    <lineage>
        <taxon>Bacteria</taxon>
        <taxon>Pseudomonadati</taxon>
        <taxon>Bacteroidota</taxon>
        <taxon>Flavobacteriia</taxon>
        <taxon>Flavobacteriales</taxon>
        <taxon>Weeksellaceae</taxon>
        <taxon>Chryseobacterium group</taxon>
        <taxon>Chryseobacterium</taxon>
    </lineage>
</organism>
<feature type="chain" id="PRO_5017585628" evidence="1">
    <location>
        <begin position="24"/>
        <end position="352"/>
    </location>
</feature>
<evidence type="ECO:0000313" key="4">
    <source>
        <dbReference type="Proteomes" id="UP000256686"/>
    </source>
</evidence>
<evidence type="ECO:0000313" key="3">
    <source>
        <dbReference type="EMBL" id="REC63994.1"/>
    </source>
</evidence>
<proteinExistence type="predicted"/>
<feature type="domain" description="Beta-lactamase-related" evidence="2">
    <location>
        <begin position="46"/>
        <end position="333"/>
    </location>
</feature>
<dbReference type="InterPro" id="IPR012338">
    <property type="entry name" value="Beta-lactam/transpept-like"/>
</dbReference>
<dbReference type="Proteomes" id="UP000256686">
    <property type="component" value="Unassembled WGS sequence"/>
</dbReference>
<dbReference type="InterPro" id="IPR001466">
    <property type="entry name" value="Beta-lactam-related"/>
</dbReference>
<keyword evidence="3" id="KW-0378">Hydrolase</keyword>
<gene>
    <name evidence="3" type="ORF">DRF65_03930</name>
</gene>
<keyword evidence="4" id="KW-1185">Reference proteome</keyword>
<name>A0A3D9CE30_9FLAO</name>
<dbReference type="PANTHER" id="PTHR46825">
    <property type="entry name" value="D-ALANYL-D-ALANINE-CARBOXYPEPTIDASE/ENDOPEPTIDASE AMPH"/>
    <property type="match status" value="1"/>
</dbReference>
<reference evidence="4" key="1">
    <citation type="submission" date="2018-06" db="EMBL/GenBank/DDBJ databases">
        <authorList>
            <person name="Lum Nde A."/>
            <person name="Hugo C."/>
        </authorList>
    </citation>
    <scope>NUCLEOTIDE SEQUENCE [LARGE SCALE GENOMIC DNA]</scope>
    <source>
        <strain evidence="4">1_F178</strain>
    </source>
</reference>
<dbReference type="InterPro" id="IPR050491">
    <property type="entry name" value="AmpC-like"/>
</dbReference>
<comment type="caution">
    <text evidence="3">The sequence shown here is derived from an EMBL/GenBank/DDBJ whole genome shotgun (WGS) entry which is preliminary data.</text>
</comment>
<feature type="signal peptide" evidence="1">
    <location>
        <begin position="1"/>
        <end position="23"/>
    </location>
</feature>
<dbReference type="Pfam" id="PF00144">
    <property type="entry name" value="Beta-lactamase"/>
    <property type="match status" value="1"/>
</dbReference>
<protein>
    <submittedName>
        <fullName evidence="3">Serine hydrolase</fullName>
    </submittedName>
</protein>
<dbReference type="SUPFAM" id="SSF56601">
    <property type="entry name" value="beta-lactamase/transpeptidase-like"/>
    <property type="match status" value="1"/>
</dbReference>
<dbReference type="PROSITE" id="PS51257">
    <property type="entry name" value="PROKAR_LIPOPROTEIN"/>
    <property type="match status" value="1"/>
</dbReference>
<dbReference type="PANTHER" id="PTHR46825:SF9">
    <property type="entry name" value="BETA-LACTAMASE-RELATED DOMAIN-CONTAINING PROTEIN"/>
    <property type="match status" value="1"/>
</dbReference>
<dbReference type="Gene3D" id="3.40.710.10">
    <property type="entry name" value="DD-peptidase/beta-lactamase superfamily"/>
    <property type="match status" value="1"/>
</dbReference>
<evidence type="ECO:0000259" key="2">
    <source>
        <dbReference type="Pfam" id="PF00144"/>
    </source>
</evidence>
<evidence type="ECO:0000256" key="1">
    <source>
        <dbReference type="SAM" id="SignalP"/>
    </source>
</evidence>
<sequence length="352" mass="40096">MRFLNSRVLMTVLSIFLYSCLSAQQKQNFIRSKIDSLLDIKTEKAFNGVILISQNGQTLYSKVKGYSNIERRILIGPDDQFISGSIAKQFTSALVLQAYEKKLLVLDIPIGQYIPELSQSWKDTITIRLLLNHTSGIEALDKPTLFIPGTQFDYSHSTVTYDLLAKILEKIYRKSFTEITMALFEKCGMKNTYHPNIKKYTRLTTPYTENENGQLDIETNSFMYSNSPAGGTFITTASDLNKWNQLYFEGKLLKKKTMELLLTKQKNSIRNHPVLGLTEYGLGVTIDTSDDVLRIGQTGFVPGYVTENYFFPENHIGVTVLSNVDYNSGGFKETFKYHTAVLDIIHEYLKKE</sequence>
<dbReference type="GO" id="GO:0016787">
    <property type="term" value="F:hydrolase activity"/>
    <property type="evidence" value="ECO:0007669"/>
    <property type="project" value="UniProtKB-KW"/>
</dbReference>
<accession>A0A3D9CE30</accession>